<reference evidence="2" key="1">
    <citation type="submission" date="2021-07" db="EMBL/GenBank/DDBJ databases">
        <title>Draft genome of Mortierella alpina, strain LL118, isolated from an aspen leaf litter sample.</title>
        <authorList>
            <person name="Yang S."/>
            <person name="Vinatzer B.A."/>
        </authorList>
    </citation>
    <scope>NUCLEOTIDE SEQUENCE</scope>
    <source>
        <strain evidence="2">LL118</strain>
    </source>
</reference>
<accession>A0A9P8A6B1</accession>
<protein>
    <submittedName>
        <fullName evidence="2">Uncharacterized protein</fullName>
    </submittedName>
</protein>
<comment type="caution">
    <text evidence="2">The sequence shown here is derived from an EMBL/GenBank/DDBJ whole genome shotgun (WGS) entry which is preliminary data.</text>
</comment>
<dbReference type="GO" id="GO:0005776">
    <property type="term" value="C:autophagosome"/>
    <property type="evidence" value="ECO:0007669"/>
    <property type="project" value="TreeGrafter"/>
</dbReference>
<dbReference type="EMBL" id="JAIFTL010000037">
    <property type="protein sequence ID" value="KAG9325603.1"/>
    <property type="molecule type" value="Genomic_DNA"/>
</dbReference>
<dbReference type="Pfam" id="PF15019">
    <property type="entry name" value="C9orf72-like"/>
    <property type="match status" value="2"/>
</dbReference>
<gene>
    <name evidence="2" type="ORF">KVV02_004905</name>
</gene>
<proteinExistence type="predicted"/>
<name>A0A9P8A6B1_MORAP</name>
<dbReference type="GO" id="GO:0006897">
    <property type="term" value="P:endocytosis"/>
    <property type="evidence" value="ECO:0007669"/>
    <property type="project" value="TreeGrafter"/>
</dbReference>
<dbReference type="PROSITE" id="PS51835">
    <property type="entry name" value="DENN_C9ORF72"/>
    <property type="match status" value="1"/>
</dbReference>
<dbReference type="PANTHER" id="PTHR31855:SF2">
    <property type="entry name" value="GUANINE NUCLEOTIDE EXCHANGE FACTOR C9ORF72"/>
    <property type="match status" value="1"/>
</dbReference>
<dbReference type="InterPro" id="IPR027819">
    <property type="entry name" value="C9orf72"/>
</dbReference>
<sequence length="831" mass="89996">MSGQGEDAPGSPARPAPVPACTSDDEDASTHAMDQPPPQPDGHAHEAITSDDTQFPATLTTQLQVNIKACATSSPPTLNLVPATPGPPSSGSTKPVATDLPMSNPSTLSKHKGVPVLPYLVTPKEEKSHGAIWGLWDHDDVHPVSKLSSKGKGPPSTSGSSKVVTSIGAEAGRKALLALQSVAAEEGAPISSAGLRKKASAQQLASKFTILAPPLSSTLSVASAPVSPHKDRDMDSIGTGMSQNTPFESISLPATPTAMENRSHCLPDNGFFLAVMSVYWSNLVGPRIEQIWTPRVGCPDESTLNQLAKQILNGEVMRTSETVEPKMVVLQEEGLIAMSYLYTANPSMAESCSFSSTTLGTTTGTLAMSTRFVLSFVVPLVYLQNFSGFFNIMSDHAPILIEILRGLRGSLRLNVALDLFAEEHLVPFVEDVMTMEAVAMAIEGAKVSHIALGREGDQVFGREFINRAITSHLQTNSSTVVVGNNITIMNMVMHREPAGIDNVCALAHYDQQGLTPIKDFVTICMQMINTLALFLSAEDRAKSCHARKQHRYLPDLFLQGIYTPSIGKQPHSSGTAIDAETGLPLRRVERNNRLYHILSSPFPTTIVDTVRCTVEQTERFPKYTALRSEYRREQTKCVISRSISRLAAWNASNQGGGYIYQGSIPPQGFHKGTGSDAGGFWGPRRENSWTSVEWKGQKVVRPVQSAAPMIENLVRCAVGLPIEMREGYVRQWRRGLVKRALTLVKFARTEGVELAEQLAQQRTSTRNASMDHDTTTTTTDDDTSLTTSTKSPQEIFQQMGLDSSDLSIVLGTAERLLPSITEFVRVHLGVA</sequence>
<evidence type="ECO:0000313" key="3">
    <source>
        <dbReference type="Proteomes" id="UP000717515"/>
    </source>
</evidence>
<dbReference type="PANTHER" id="PTHR31855">
    <property type="entry name" value="GUANINE NUCLEOTIDE EXCHANGE C9ORF72"/>
    <property type="match status" value="1"/>
</dbReference>
<dbReference type="GO" id="GO:0006914">
    <property type="term" value="P:autophagy"/>
    <property type="evidence" value="ECO:0007669"/>
    <property type="project" value="TreeGrafter"/>
</dbReference>
<dbReference type="AlphaFoldDB" id="A0A9P8A6B1"/>
<organism evidence="2 3">
    <name type="scientific">Mortierella alpina</name>
    <name type="common">Oleaginous fungus</name>
    <name type="synonym">Mortierella renispora</name>
    <dbReference type="NCBI Taxonomy" id="64518"/>
    <lineage>
        <taxon>Eukaryota</taxon>
        <taxon>Fungi</taxon>
        <taxon>Fungi incertae sedis</taxon>
        <taxon>Mucoromycota</taxon>
        <taxon>Mortierellomycotina</taxon>
        <taxon>Mortierellomycetes</taxon>
        <taxon>Mortierellales</taxon>
        <taxon>Mortierellaceae</taxon>
        <taxon>Mortierella</taxon>
    </lineage>
</organism>
<dbReference type="GO" id="GO:0005085">
    <property type="term" value="F:guanyl-nucleotide exchange factor activity"/>
    <property type="evidence" value="ECO:0007669"/>
    <property type="project" value="InterPro"/>
</dbReference>
<feature type="region of interest" description="Disordered" evidence="1">
    <location>
        <begin position="144"/>
        <end position="163"/>
    </location>
</feature>
<feature type="region of interest" description="Disordered" evidence="1">
    <location>
        <begin position="73"/>
        <end position="111"/>
    </location>
</feature>
<feature type="region of interest" description="Disordered" evidence="1">
    <location>
        <begin position="1"/>
        <end position="55"/>
    </location>
</feature>
<feature type="region of interest" description="Disordered" evidence="1">
    <location>
        <begin position="761"/>
        <end position="792"/>
    </location>
</feature>
<evidence type="ECO:0000313" key="2">
    <source>
        <dbReference type="EMBL" id="KAG9325603.1"/>
    </source>
</evidence>
<evidence type="ECO:0000256" key="1">
    <source>
        <dbReference type="SAM" id="MobiDB-lite"/>
    </source>
</evidence>
<dbReference type="Proteomes" id="UP000717515">
    <property type="component" value="Unassembled WGS sequence"/>
</dbReference>
<dbReference type="GO" id="GO:0005768">
    <property type="term" value="C:endosome"/>
    <property type="evidence" value="ECO:0007669"/>
    <property type="project" value="TreeGrafter"/>
</dbReference>